<organism evidence="1 2">
    <name type="scientific">Bacillus atrophaeus (strain 1942)</name>
    <dbReference type="NCBI Taxonomy" id="720555"/>
    <lineage>
        <taxon>Bacteria</taxon>
        <taxon>Bacillati</taxon>
        <taxon>Bacillota</taxon>
        <taxon>Bacilli</taxon>
        <taxon>Bacillales</taxon>
        <taxon>Bacillaceae</taxon>
        <taxon>Bacillus</taxon>
    </lineage>
</organism>
<dbReference type="Proteomes" id="UP000006867">
    <property type="component" value="Chromosome"/>
</dbReference>
<dbReference type="Pfam" id="PF10842">
    <property type="entry name" value="DUF2642"/>
    <property type="match status" value="1"/>
</dbReference>
<dbReference type="EMBL" id="CP002207">
    <property type="protein sequence ID" value="ADP33673.1"/>
    <property type="molecule type" value="Genomic_DNA"/>
</dbReference>
<dbReference type="RefSeq" id="WP_003327140.1">
    <property type="nucleotide sequence ID" value="NC_014639.1"/>
</dbReference>
<reference evidence="1 2" key="1">
    <citation type="journal article" date="2011" name="Front. Microbiol.">
        <title>Genomic signatures of strain selection and enhancement in Bacillus atrophaeus var. globigii, a historical biowarfare simulant.</title>
        <authorList>
            <person name="Gibbons H.S."/>
            <person name="Broomall S.M."/>
            <person name="McNew L.A."/>
            <person name="Daligault H."/>
            <person name="Chapman C."/>
            <person name="Bruce D."/>
            <person name="Karavis M."/>
            <person name="Krepps M."/>
            <person name="McGregor P.A."/>
            <person name="Hong C."/>
            <person name="Park K.H."/>
            <person name="Akmal A."/>
            <person name="Feldman A."/>
            <person name="Lin J.S."/>
            <person name="Chang W.E."/>
            <person name="Higgs B.W."/>
            <person name="Demirev P."/>
            <person name="Lindquist J."/>
            <person name="Liem A."/>
            <person name="Fochler E."/>
            <person name="Read T.D."/>
            <person name="Tapia R."/>
            <person name="Johnson S."/>
            <person name="Bishop-Lilly K.A."/>
            <person name="Detter C."/>
            <person name="Han C."/>
            <person name="Sozhamannan S."/>
            <person name="Rosenzweig C.N."/>
            <person name="Skowronski E.W."/>
        </authorList>
    </citation>
    <scope>NUCLEOTIDE SEQUENCE [LARGE SCALE GENOMIC DNA]</scope>
    <source>
        <strain evidence="1 2">1942</strain>
    </source>
</reference>
<protein>
    <recommendedName>
        <fullName evidence="3">DUF2642 domain-containing protein</fullName>
    </recommendedName>
</protein>
<keyword evidence="2" id="KW-1185">Reference proteome</keyword>
<sequence>MAHQGSPQLVSLVDPYVYQTIQKLIGSRFVVQTVKDIVRGKLKEVNPDHIIIEGSGGSAFLVRIGQIVSVMPDYSERV</sequence>
<accession>A0ABM5M0F8</accession>
<evidence type="ECO:0000313" key="1">
    <source>
        <dbReference type="EMBL" id="ADP33673.1"/>
    </source>
</evidence>
<evidence type="ECO:0000313" key="2">
    <source>
        <dbReference type="Proteomes" id="UP000006867"/>
    </source>
</evidence>
<dbReference type="InterPro" id="IPR020139">
    <property type="entry name" value="DUF2642"/>
</dbReference>
<name>A0ABM5M0F8_BACA1</name>
<dbReference type="GeneID" id="92914096"/>
<gene>
    <name evidence="1" type="ordered locus">BATR1942_13755</name>
</gene>
<proteinExistence type="predicted"/>
<evidence type="ECO:0008006" key="3">
    <source>
        <dbReference type="Google" id="ProtNLM"/>
    </source>
</evidence>